<evidence type="ECO:0000259" key="5">
    <source>
        <dbReference type="Pfam" id="PF22780"/>
    </source>
</evidence>
<gene>
    <name evidence="6" type="ORF">KMZ68_11405</name>
</gene>
<dbReference type="Gene3D" id="2.40.30.10">
    <property type="entry name" value="Translation factors"/>
    <property type="match status" value="1"/>
</dbReference>
<dbReference type="SUPFAM" id="SSF160996">
    <property type="entry name" value="HI0933 insert domain-like"/>
    <property type="match status" value="1"/>
</dbReference>
<dbReference type="PANTHER" id="PTHR42887">
    <property type="entry name" value="OS12G0638800 PROTEIN"/>
    <property type="match status" value="1"/>
</dbReference>
<dbReference type="InterPro" id="IPR055178">
    <property type="entry name" value="RsdA/BaiN/AoA(So)-like_dom"/>
</dbReference>
<evidence type="ECO:0000313" key="7">
    <source>
        <dbReference type="Proteomes" id="UP000680805"/>
    </source>
</evidence>
<dbReference type="AlphaFoldDB" id="A0A975NS78"/>
<keyword evidence="3" id="KW-0274">FAD</keyword>
<evidence type="ECO:0000259" key="4">
    <source>
        <dbReference type="Pfam" id="PF03486"/>
    </source>
</evidence>
<dbReference type="NCBIfam" id="TIGR03862">
    <property type="entry name" value="flavo_PP4765"/>
    <property type="match status" value="1"/>
</dbReference>
<keyword evidence="2" id="KW-0285">Flavoprotein</keyword>
<dbReference type="InterPro" id="IPR022460">
    <property type="entry name" value="Flavoprotein_PP4765"/>
</dbReference>
<proteinExistence type="predicted"/>
<evidence type="ECO:0000256" key="2">
    <source>
        <dbReference type="ARBA" id="ARBA00022630"/>
    </source>
</evidence>
<dbReference type="NCBIfam" id="TIGR00275">
    <property type="entry name" value="aminoacetone oxidase family FAD-binding enzyme"/>
    <property type="match status" value="1"/>
</dbReference>
<name>A0A975NS78_9BRAD</name>
<dbReference type="InterPro" id="IPR023166">
    <property type="entry name" value="BaiN-like_dom_sf"/>
</dbReference>
<dbReference type="Proteomes" id="UP000680805">
    <property type="component" value="Chromosome"/>
</dbReference>
<dbReference type="InterPro" id="IPR004792">
    <property type="entry name" value="BaiN-like"/>
</dbReference>
<evidence type="ECO:0000256" key="3">
    <source>
        <dbReference type="ARBA" id="ARBA00022827"/>
    </source>
</evidence>
<dbReference type="Pfam" id="PF03486">
    <property type="entry name" value="HI0933_like"/>
    <property type="match status" value="1"/>
</dbReference>
<dbReference type="PANTHER" id="PTHR42887:SF1">
    <property type="entry name" value="BLR3961 PROTEIN"/>
    <property type="match status" value="1"/>
</dbReference>
<dbReference type="InterPro" id="IPR036188">
    <property type="entry name" value="FAD/NAD-bd_sf"/>
</dbReference>
<dbReference type="Gene3D" id="3.50.50.60">
    <property type="entry name" value="FAD/NAD(P)-binding domain"/>
    <property type="match status" value="1"/>
</dbReference>
<protein>
    <submittedName>
        <fullName evidence="6">TIGR03862 family flavoprotein</fullName>
    </submittedName>
</protein>
<feature type="domain" description="RsdA/BaiN/AoA(So)-like Rossmann fold-like" evidence="4">
    <location>
        <begin position="27"/>
        <end position="421"/>
    </location>
</feature>
<evidence type="ECO:0000256" key="1">
    <source>
        <dbReference type="ARBA" id="ARBA00001974"/>
    </source>
</evidence>
<organism evidence="6 7">
    <name type="scientific">Bradyrhizobium sediminis</name>
    <dbReference type="NCBI Taxonomy" id="2840469"/>
    <lineage>
        <taxon>Bacteria</taxon>
        <taxon>Pseudomonadati</taxon>
        <taxon>Pseudomonadota</taxon>
        <taxon>Alphaproteobacteria</taxon>
        <taxon>Hyphomicrobiales</taxon>
        <taxon>Nitrobacteraceae</taxon>
        <taxon>Bradyrhizobium</taxon>
    </lineage>
</organism>
<dbReference type="KEGG" id="bsei:KMZ68_11405"/>
<dbReference type="PRINTS" id="PR00419">
    <property type="entry name" value="ADXRDTASE"/>
</dbReference>
<dbReference type="Gene3D" id="1.10.8.260">
    <property type="entry name" value="HI0933 insert domain-like"/>
    <property type="match status" value="1"/>
</dbReference>
<feature type="domain" description="RsdA/BaiN/AoA(So)-like insert" evidence="5">
    <location>
        <begin position="215"/>
        <end position="369"/>
    </location>
</feature>
<dbReference type="EMBL" id="CP076135">
    <property type="protein sequence ID" value="QWG20388.1"/>
    <property type="molecule type" value="Genomic_DNA"/>
</dbReference>
<reference evidence="6" key="1">
    <citation type="submission" date="2021-06" db="EMBL/GenBank/DDBJ databases">
        <title>Bradyrhizobium sp. S2-11-2 Genome sequencing.</title>
        <authorList>
            <person name="Jin L."/>
        </authorList>
    </citation>
    <scope>NUCLEOTIDE SEQUENCE</scope>
    <source>
        <strain evidence="6">S2-11-2</strain>
    </source>
</reference>
<dbReference type="Pfam" id="PF22780">
    <property type="entry name" value="HI0933_like_1st"/>
    <property type="match status" value="1"/>
</dbReference>
<dbReference type="InterPro" id="IPR057661">
    <property type="entry name" value="RsdA/BaiN/AoA(So)_Rossmann"/>
</dbReference>
<accession>A0A975NS78</accession>
<sequence>MAAHQDEVRCAGRERVLAAGVTTSQVDVAVIGAGPAGLMAAEVLAQGGARVTVYDAMPSAGRKFLMAGRGGLNLTHSEKLEEFLTRYGKASPQLAAAIEAFPPDALRAWSEGLGQPTFVGSSGRVFPEALKASPLLRAWLRRLDSMGVKFALRHRWTGWDEQGRLLFETPDGPRAAGAHATVLALGGASWPRLGSTGAWVEILRSKGITISPLRSANCGFVVAWSDVFRNRFEGHPLKGIELSFGEHSVRGEALITRAGIEGGAIYALSAVLREAIIKAGQARLHIALRPDLKIPDLAARLSAPRGKQSLSNWLRKAAHLSPVAIGLLQEAAIASGTSLSSLPTENLAALINAVPVRLTGIAPIARAISTAGGIAFDEVDADFMLRRLPGVFASGEMLDWEAPTGGYLLQASFATGVAAGKGVLRWLEMRMANSE</sequence>
<dbReference type="SUPFAM" id="SSF51905">
    <property type="entry name" value="FAD/NAD(P)-binding domain"/>
    <property type="match status" value="1"/>
</dbReference>
<evidence type="ECO:0000313" key="6">
    <source>
        <dbReference type="EMBL" id="QWG20388.1"/>
    </source>
</evidence>
<comment type="cofactor">
    <cofactor evidence="1">
        <name>FAD</name>
        <dbReference type="ChEBI" id="CHEBI:57692"/>
    </cofactor>
</comment>